<protein>
    <submittedName>
        <fullName evidence="3">SDR family NAD(P)-dependent oxidoreductase</fullName>
    </submittedName>
</protein>
<sequence>MTKRLEGKSIVITGAAGELGRATAVRLAREGADLTLVGSGRTPLDDSKAAAEAEGAKVLTVEADVATGSGAASYLEAAKATFGRVDVLFNNAGIQAAIGPITEFPDDDWDRVMGVNVRSVFLGIKHAAPIMTEQGGGVIVNMASVAGVMGVPLIASYSASKHAIIGLTKAAAGELAPAGIRVNAVAPGVIESPMMRTIEEGAAPGAPDAAKQAYTALTAMGRYGNPEEVAASVAFLASDDSSYMTGAYLRMDGGMSAGSA</sequence>
<evidence type="ECO:0000313" key="4">
    <source>
        <dbReference type="Proteomes" id="UP001210380"/>
    </source>
</evidence>
<reference evidence="3 4" key="1">
    <citation type="submission" date="2022-11" db="EMBL/GenBank/DDBJ databases">
        <title>Draft genome sequence of Saccharopolyspora sp. WRP15-2 isolated from rhizosphere soils of wild rice in Thailand.</title>
        <authorList>
            <person name="Duangmal K."/>
            <person name="Kammanee S."/>
            <person name="Muangham S."/>
        </authorList>
    </citation>
    <scope>NUCLEOTIDE SEQUENCE [LARGE SCALE GENOMIC DNA]</scope>
    <source>
        <strain evidence="3 4">WRP15-2</strain>
    </source>
</reference>
<dbReference type="PANTHER" id="PTHR24321">
    <property type="entry name" value="DEHYDROGENASES, SHORT CHAIN"/>
    <property type="match status" value="1"/>
</dbReference>
<keyword evidence="2" id="KW-0560">Oxidoreductase</keyword>
<gene>
    <name evidence="3" type="ORF">OU415_25510</name>
</gene>
<dbReference type="PRINTS" id="PR00080">
    <property type="entry name" value="SDRFAMILY"/>
</dbReference>
<dbReference type="EMBL" id="JAQGLA010000053">
    <property type="protein sequence ID" value="MDA3628815.1"/>
    <property type="molecule type" value="Genomic_DNA"/>
</dbReference>
<dbReference type="InterPro" id="IPR020904">
    <property type="entry name" value="Sc_DH/Rdtase_CS"/>
</dbReference>
<dbReference type="InterPro" id="IPR002347">
    <property type="entry name" value="SDR_fam"/>
</dbReference>
<evidence type="ECO:0000256" key="2">
    <source>
        <dbReference type="ARBA" id="ARBA00023002"/>
    </source>
</evidence>
<proteinExistence type="inferred from homology"/>
<name>A0ABT4V4D4_9PSEU</name>
<evidence type="ECO:0000256" key="1">
    <source>
        <dbReference type="ARBA" id="ARBA00006484"/>
    </source>
</evidence>
<comment type="similarity">
    <text evidence="1">Belongs to the short-chain dehydrogenases/reductases (SDR) family.</text>
</comment>
<dbReference type="NCBIfam" id="NF005559">
    <property type="entry name" value="PRK07231.1"/>
    <property type="match status" value="1"/>
</dbReference>
<dbReference type="InterPro" id="IPR036291">
    <property type="entry name" value="NAD(P)-bd_dom_sf"/>
</dbReference>
<organism evidence="3 4">
    <name type="scientific">Saccharopolyspora oryzae</name>
    <dbReference type="NCBI Taxonomy" id="2997343"/>
    <lineage>
        <taxon>Bacteria</taxon>
        <taxon>Bacillati</taxon>
        <taxon>Actinomycetota</taxon>
        <taxon>Actinomycetes</taxon>
        <taxon>Pseudonocardiales</taxon>
        <taxon>Pseudonocardiaceae</taxon>
        <taxon>Saccharopolyspora</taxon>
    </lineage>
</organism>
<dbReference type="SUPFAM" id="SSF51735">
    <property type="entry name" value="NAD(P)-binding Rossmann-fold domains"/>
    <property type="match status" value="1"/>
</dbReference>
<dbReference type="PROSITE" id="PS00061">
    <property type="entry name" value="ADH_SHORT"/>
    <property type="match status" value="1"/>
</dbReference>
<accession>A0ABT4V4D4</accession>
<dbReference type="PRINTS" id="PR00081">
    <property type="entry name" value="GDHRDH"/>
</dbReference>
<dbReference type="Pfam" id="PF13561">
    <property type="entry name" value="adh_short_C2"/>
    <property type="match status" value="1"/>
</dbReference>
<dbReference type="RefSeq" id="WP_270951735.1">
    <property type="nucleotide sequence ID" value="NZ_JAQGLA010000053.1"/>
</dbReference>
<evidence type="ECO:0000313" key="3">
    <source>
        <dbReference type="EMBL" id="MDA3628815.1"/>
    </source>
</evidence>
<dbReference type="CDD" id="cd05233">
    <property type="entry name" value="SDR_c"/>
    <property type="match status" value="1"/>
</dbReference>
<dbReference type="PANTHER" id="PTHR24321:SF8">
    <property type="entry name" value="ESTRADIOL 17-BETA-DEHYDROGENASE 8-RELATED"/>
    <property type="match status" value="1"/>
</dbReference>
<keyword evidence="4" id="KW-1185">Reference proteome</keyword>
<dbReference type="Gene3D" id="3.40.50.720">
    <property type="entry name" value="NAD(P)-binding Rossmann-like Domain"/>
    <property type="match status" value="1"/>
</dbReference>
<comment type="caution">
    <text evidence="3">The sequence shown here is derived from an EMBL/GenBank/DDBJ whole genome shotgun (WGS) entry which is preliminary data.</text>
</comment>
<dbReference type="Proteomes" id="UP001210380">
    <property type="component" value="Unassembled WGS sequence"/>
</dbReference>